<dbReference type="Proteomes" id="UP000586031">
    <property type="component" value="Unassembled WGS sequence"/>
</dbReference>
<evidence type="ECO:0000313" key="2">
    <source>
        <dbReference type="EMBL" id="HII83298.1"/>
    </source>
</evidence>
<name>A0A7J4TFW1_9EURY</name>
<sequence>MKLFEDKKIRTFWDENEEEWFFSIIDVIAVLTDSKNPEDRGDLKIKMKIDEGSELYENIVQLKMPADGKMRLTDAASTKQLLRLIQSIPSPKAEPFKL</sequence>
<proteinExistence type="predicted"/>
<protein>
    <submittedName>
        <fullName evidence="2">ATPase</fullName>
    </submittedName>
</protein>
<feature type="domain" description="Bro-N" evidence="1">
    <location>
        <begin position="8"/>
        <end position="97"/>
    </location>
</feature>
<accession>A0A7J4TFW1</accession>
<reference evidence="3" key="1">
    <citation type="journal article" date="2020" name="bioRxiv">
        <title>A rank-normalized archaeal taxonomy based on genome phylogeny resolves widespread incomplete and uneven classifications.</title>
        <authorList>
            <person name="Rinke C."/>
            <person name="Chuvochina M."/>
            <person name="Mussig A.J."/>
            <person name="Chaumeil P.-A."/>
            <person name="Waite D.W."/>
            <person name="Whitman W.B."/>
            <person name="Parks D.H."/>
            <person name="Hugenholtz P."/>
        </authorList>
    </citation>
    <scope>NUCLEOTIDE SEQUENCE [LARGE SCALE GENOMIC DNA]</scope>
</reference>
<dbReference type="Pfam" id="PF02498">
    <property type="entry name" value="Bro-N"/>
    <property type="match status" value="1"/>
</dbReference>
<dbReference type="SMART" id="SM01040">
    <property type="entry name" value="Bro-N"/>
    <property type="match status" value="1"/>
</dbReference>
<evidence type="ECO:0000313" key="3">
    <source>
        <dbReference type="Proteomes" id="UP000586031"/>
    </source>
</evidence>
<gene>
    <name evidence="2" type="ORF">HA271_00330</name>
</gene>
<dbReference type="InterPro" id="IPR003497">
    <property type="entry name" value="BRO_N_domain"/>
</dbReference>
<dbReference type="EMBL" id="DUHE01000010">
    <property type="protein sequence ID" value="HII83298.1"/>
    <property type="molecule type" value="Genomic_DNA"/>
</dbReference>
<comment type="caution">
    <text evidence="2">The sequence shown here is derived from an EMBL/GenBank/DDBJ whole genome shotgun (WGS) entry which is preliminary data.</text>
</comment>
<dbReference type="AlphaFoldDB" id="A0A7J4TFW1"/>
<organism evidence="2 3">
    <name type="scientific">Methanobacterium subterraneum</name>
    <dbReference type="NCBI Taxonomy" id="59277"/>
    <lineage>
        <taxon>Archaea</taxon>
        <taxon>Methanobacteriati</taxon>
        <taxon>Methanobacteriota</taxon>
        <taxon>Methanomada group</taxon>
        <taxon>Methanobacteria</taxon>
        <taxon>Methanobacteriales</taxon>
        <taxon>Methanobacteriaceae</taxon>
        <taxon>Methanobacterium</taxon>
    </lineage>
</organism>
<evidence type="ECO:0000259" key="1">
    <source>
        <dbReference type="SMART" id="SM01040"/>
    </source>
</evidence>